<gene>
    <name evidence="2" type="ORF">M441DRAFT_50897</name>
</gene>
<keyword evidence="3" id="KW-1185">Reference proteome</keyword>
<name>A0A2T3YWD0_TRIA4</name>
<organism evidence="2 3">
    <name type="scientific">Trichoderma asperellum (strain ATCC 204424 / CBS 433.97 / NBRC 101777)</name>
    <dbReference type="NCBI Taxonomy" id="1042311"/>
    <lineage>
        <taxon>Eukaryota</taxon>
        <taxon>Fungi</taxon>
        <taxon>Dikarya</taxon>
        <taxon>Ascomycota</taxon>
        <taxon>Pezizomycotina</taxon>
        <taxon>Sordariomycetes</taxon>
        <taxon>Hypocreomycetidae</taxon>
        <taxon>Hypocreales</taxon>
        <taxon>Hypocreaceae</taxon>
        <taxon>Trichoderma</taxon>
    </lineage>
</organism>
<evidence type="ECO:0008006" key="4">
    <source>
        <dbReference type="Google" id="ProtNLM"/>
    </source>
</evidence>
<reference evidence="2 3" key="1">
    <citation type="submission" date="2016-07" db="EMBL/GenBank/DDBJ databases">
        <title>Multiple horizontal gene transfer events from other fungi enriched the ability of initially mycotrophic Trichoderma (Ascomycota) to feed on dead plant biomass.</title>
        <authorList>
            <consortium name="DOE Joint Genome Institute"/>
            <person name="Aerts A."/>
            <person name="Atanasova L."/>
            <person name="Chenthamara K."/>
            <person name="Zhang J."/>
            <person name="Grujic M."/>
            <person name="Henrissat B."/>
            <person name="Kuo A."/>
            <person name="Salamov A."/>
            <person name="Lipzen A."/>
            <person name="Labutti K."/>
            <person name="Barry K."/>
            <person name="Miao Y."/>
            <person name="Rahimi M.J."/>
            <person name="Shen Q."/>
            <person name="Grigoriev I.V."/>
            <person name="Kubicek C.P."/>
            <person name="Druzhinina I.S."/>
        </authorList>
    </citation>
    <scope>NUCLEOTIDE SEQUENCE [LARGE SCALE GENOMIC DNA]</scope>
    <source>
        <strain evidence="2 3">CBS 433.97</strain>
    </source>
</reference>
<dbReference type="EMBL" id="KZ679269">
    <property type="protein sequence ID" value="PTB36875.1"/>
    <property type="molecule type" value="Genomic_DNA"/>
</dbReference>
<feature type="compositionally biased region" description="Acidic residues" evidence="1">
    <location>
        <begin position="737"/>
        <end position="746"/>
    </location>
</feature>
<proteinExistence type="predicted"/>
<evidence type="ECO:0000313" key="2">
    <source>
        <dbReference type="EMBL" id="PTB36875.1"/>
    </source>
</evidence>
<accession>A0A2T3YWD0</accession>
<protein>
    <recommendedName>
        <fullName evidence="4">Clr5 domain-containing protein</fullName>
    </recommendedName>
</protein>
<dbReference type="STRING" id="1042311.A0A2T3YWD0"/>
<evidence type="ECO:0000313" key="3">
    <source>
        <dbReference type="Proteomes" id="UP000240493"/>
    </source>
</evidence>
<feature type="region of interest" description="Disordered" evidence="1">
    <location>
        <begin position="726"/>
        <end position="746"/>
    </location>
</feature>
<dbReference type="OrthoDB" id="539213at2759"/>
<sequence length="881" mass="100198">MNLADLLPRSDEEKFLGSEYSERLEKFKPIIIQLYMGNYGPGGKRMTKRQITEFMKDKYAFHLGFVFNTSDIRLRMVNQLEYNLREKWKVRRRILNREKDDVTTALGKRARTGASTSDATLQEGKPLDTKQLKRHLQDKIRRFVVEPMVPGVLSAWNLPYAALIKSIVRQADKPSPFGDLSNTPGYITIKSPRDAIAVSPTAVPSPSTQLVQQTWTYNQSNLFLQGRFQELFINCKREDRIALTNYFHEFWIHTFVTAKYWGRGPLFWTKDMVSAMTDTSFANSGLTPVSPADRPTPLSSISHDGALLQPEQYCRWVIHVTEEHAVPGLWEDYQPPSNFDQNSWMPWPSGHQANRPLTHLMHESLTKSDFTSLSPDNLPISSSLISESISNDPRPLQLESFKFAIMAGNLELVESILGKARQEKDLNRYFMEIYPYHLAATYLDGGNTCCSLLAIIIRHFSGRYAIARNNEDSMGHTVFDCLIISILRSHTNVAPRDVSSGFVDMKRYPGEEKDVCGRWDADSPIIRQLFQRGSYRIPFGWKHPFCHSSVQAVCHNLIAIFFPGNYNPHIRHPSGLFVRLCGNCGKKLTLGTLHLVVVLAYHLAASGVQGETLFGAVAVLVCLLRLGANIHDKTQVSIDDILGDSSADVCRHASMDADEFMQTIPLETIDLWRPECRTAWSCMLGIFRLAKSGKLHHINKSPPQNSEINEYVSSDIQLIGLDTDGEENLDRNRASNDEDDDEDEDECQLFEEHSNDSNFPCGNRQLGLIWAVTQAEMLTYRRILGVDPWISDNFSMDALRQWLDGESEEVQMPLVREEMLQNTTPCGWFVNHHFPFATATSATKQHIMNMDVYHRTSFHSVPDLGDIIYSKKDEERFGTLN</sequence>
<dbReference type="Proteomes" id="UP000240493">
    <property type="component" value="Unassembled WGS sequence"/>
</dbReference>
<dbReference type="AlphaFoldDB" id="A0A2T3YWD0"/>
<evidence type="ECO:0000256" key="1">
    <source>
        <dbReference type="SAM" id="MobiDB-lite"/>
    </source>
</evidence>